<dbReference type="SMART" id="SM01390">
    <property type="entry name" value="Ribosomal_S4"/>
    <property type="match status" value="1"/>
</dbReference>
<dbReference type="GO" id="GO:0006412">
    <property type="term" value="P:translation"/>
    <property type="evidence" value="ECO:0007669"/>
    <property type="project" value="UniProtKB-UniRule"/>
</dbReference>
<proteinExistence type="inferred from homology"/>
<reference evidence="11 12" key="1">
    <citation type="submission" date="2018-01" db="EMBL/GenBank/DDBJ databases">
        <title>The draft genome sequence of Halioglobus lutimaris HF004.</title>
        <authorList>
            <person name="Du Z.-J."/>
            <person name="Shi M.-J."/>
        </authorList>
    </citation>
    <scope>NUCLEOTIDE SEQUENCE [LARGE SCALE GENOMIC DNA]</scope>
    <source>
        <strain evidence="11 12">HF004</strain>
    </source>
</reference>
<dbReference type="Pfam" id="PF00163">
    <property type="entry name" value="Ribosomal_S4"/>
    <property type="match status" value="1"/>
</dbReference>
<dbReference type="EMBL" id="PKUS01000028">
    <property type="protein sequence ID" value="PLW67545.1"/>
    <property type="molecule type" value="Genomic_DNA"/>
</dbReference>
<dbReference type="GO" id="GO:0042274">
    <property type="term" value="P:ribosomal small subunit biogenesis"/>
    <property type="evidence" value="ECO:0007669"/>
    <property type="project" value="TreeGrafter"/>
</dbReference>
<evidence type="ECO:0000256" key="5">
    <source>
        <dbReference type="ARBA" id="ARBA00023274"/>
    </source>
</evidence>
<evidence type="ECO:0000259" key="10">
    <source>
        <dbReference type="SMART" id="SM01390"/>
    </source>
</evidence>
<comment type="similarity">
    <text evidence="1 7 8">Belongs to the universal ribosomal protein uS4 family.</text>
</comment>
<evidence type="ECO:0000256" key="6">
    <source>
        <dbReference type="ARBA" id="ARBA00035254"/>
    </source>
</evidence>
<evidence type="ECO:0000256" key="1">
    <source>
        <dbReference type="ARBA" id="ARBA00007465"/>
    </source>
</evidence>
<dbReference type="PANTHER" id="PTHR11831">
    <property type="entry name" value="30S 40S RIBOSOMAL PROTEIN"/>
    <property type="match status" value="1"/>
</dbReference>
<comment type="function">
    <text evidence="7">One of the primary rRNA binding proteins, it binds directly to 16S rRNA where it nucleates assembly of the body of the 30S subunit.</text>
</comment>
<evidence type="ECO:0000256" key="4">
    <source>
        <dbReference type="ARBA" id="ARBA00022980"/>
    </source>
</evidence>
<dbReference type="PROSITE" id="PS50889">
    <property type="entry name" value="S4"/>
    <property type="match status" value="1"/>
</dbReference>
<evidence type="ECO:0000313" key="12">
    <source>
        <dbReference type="Proteomes" id="UP000235005"/>
    </source>
</evidence>
<keyword evidence="2 7" id="KW-0699">rRNA-binding</keyword>
<dbReference type="AlphaFoldDB" id="A0A2N5WZ73"/>
<evidence type="ECO:0000256" key="8">
    <source>
        <dbReference type="RuleBase" id="RU003699"/>
    </source>
</evidence>
<dbReference type="GO" id="GO:0019843">
    <property type="term" value="F:rRNA binding"/>
    <property type="evidence" value="ECO:0007669"/>
    <property type="project" value="UniProtKB-UniRule"/>
</dbReference>
<evidence type="ECO:0000256" key="2">
    <source>
        <dbReference type="ARBA" id="ARBA00022730"/>
    </source>
</evidence>
<dbReference type="SUPFAM" id="SSF55174">
    <property type="entry name" value="Alpha-L RNA-binding motif"/>
    <property type="match status" value="1"/>
</dbReference>
<dbReference type="NCBIfam" id="NF003717">
    <property type="entry name" value="PRK05327.1"/>
    <property type="match status" value="1"/>
</dbReference>
<dbReference type="NCBIfam" id="TIGR01017">
    <property type="entry name" value="rpsD_bact"/>
    <property type="match status" value="1"/>
</dbReference>
<keyword evidence="5 7" id="KW-0687">Ribonucleoprotein</keyword>
<dbReference type="Gene3D" id="1.10.1050.10">
    <property type="entry name" value="Ribosomal Protein S4 Delta 41, Chain A, domain 1"/>
    <property type="match status" value="1"/>
</dbReference>
<keyword evidence="12" id="KW-1185">Reference proteome</keyword>
<evidence type="ECO:0000256" key="3">
    <source>
        <dbReference type="ARBA" id="ARBA00022884"/>
    </source>
</evidence>
<dbReference type="Proteomes" id="UP000235005">
    <property type="component" value="Unassembled WGS sequence"/>
</dbReference>
<keyword evidence="4 7" id="KW-0689">Ribosomal protein</keyword>
<comment type="subunit">
    <text evidence="7">Part of the 30S ribosomal subunit. Contacts protein S5. The interaction surface between S4 and S5 is involved in control of translational fidelity.</text>
</comment>
<dbReference type="CDD" id="cd00165">
    <property type="entry name" value="S4"/>
    <property type="match status" value="1"/>
</dbReference>
<dbReference type="InterPro" id="IPR036986">
    <property type="entry name" value="S4_RNA-bd_sf"/>
</dbReference>
<accession>A0A2N5WZ73</accession>
<protein>
    <recommendedName>
        <fullName evidence="6 7">Small ribosomal subunit protein uS4</fullName>
    </recommendedName>
</protein>
<dbReference type="InterPro" id="IPR005709">
    <property type="entry name" value="Ribosomal_uS4_bac-type"/>
</dbReference>
<dbReference type="PANTHER" id="PTHR11831:SF4">
    <property type="entry name" value="SMALL RIBOSOMAL SUBUNIT PROTEIN US4M"/>
    <property type="match status" value="1"/>
</dbReference>
<dbReference type="InterPro" id="IPR022801">
    <property type="entry name" value="Ribosomal_uS4"/>
</dbReference>
<feature type="domain" description="Small ribosomal subunit protein uS4 N-terminal" evidence="10">
    <location>
        <begin position="3"/>
        <end position="95"/>
    </location>
</feature>
<dbReference type="InterPro" id="IPR002942">
    <property type="entry name" value="S4_RNA-bd"/>
</dbReference>
<dbReference type="RefSeq" id="WP_075998811.1">
    <property type="nucleotide sequence ID" value="NZ_PKUS01000028.1"/>
</dbReference>
<comment type="function">
    <text evidence="7">With S5 and S12 plays an important role in translational accuracy.</text>
</comment>
<feature type="domain" description="RNA-binding S4" evidence="9">
    <location>
        <begin position="96"/>
        <end position="160"/>
    </location>
</feature>
<sequence>MARYIGPKCKLSRREGTDLFLKSGVRALESKCKPEAAPGQHGARRGRLSDYGVQLREKQKVRRIYGVLEKQFRNYYKEAARLKGATGENLLQLLESRLDNVVYRMGFGSTRSESRQLVAHKAILVNGQVVNIASYQVKAGDVVALREKAKKQLRVQSALALAAQRGEPEWIEVNAEKMEGTFKSVPDRQDLSSEINENLIVELYSK</sequence>
<keyword evidence="3 7" id="KW-0694">RNA-binding</keyword>
<dbReference type="GO" id="GO:0003735">
    <property type="term" value="F:structural constituent of ribosome"/>
    <property type="evidence" value="ECO:0007669"/>
    <property type="project" value="InterPro"/>
</dbReference>
<comment type="caution">
    <text evidence="11">The sequence shown here is derived from an EMBL/GenBank/DDBJ whole genome shotgun (WGS) entry which is preliminary data.</text>
</comment>
<dbReference type="FunFam" id="1.10.1050.10:FF:000001">
    <property type="entry name" value="30S ribosomal protein S4"/>
    <property type="match status" value="1"/>
</dbReference>
<dbReference type="OrthoDB" id="9803672at2"/>
<dbReference type="Pfam" id="PF01479">
    <property type="entry name" value="S4"/>
    <property type="match status" value="1"/>
</dbReference>
<organism evidence="11 12">
    <name type="scientific">Pseudohalioglobus lutimaris</name>
    <dbReference type="NCBI Taxonomy" id="1737061"/>
    <lineage>
        <taxon>Bacteria</taxon>
        <taxon>Pseudomonadati</taxon>
        <taxon>Pseudomonadota</taxon>
        <taxon>Gammaproteobacteria</taxon>
        <taxon>Cellvibrionales</taxon>
        <taxon>Halieaceae</taxon>
        <taxon>Pseudohalioglobus</taxon>
    </lineage>
</organism>
<dbReference type="Gene3D" id="3.10.290.10">
    <property type="entry name" value="RNA-binding S4 domain"/>
    <property type="match status" value="1"/>
</dbReference>
<evidence type="ECO:0000313" key="11">
    <source>
        <dbReference type="EMBL" id="PLW67545.1"/>
    </source>
</evidence>
<dbReference type="HAMAP" id="MF_01306_B">
    <property type="entry name" value="Ribosomal_uS4_B"/>
    <property type="match status" value="1"/>
</dbReference>
<evidence type="ECO:0000256" key="7">
    <source>
        <dbReference type="HAMAP-Rule" id="MF_01306"/>
    </source>
</evidence>
<dbReference type="PROSITE" id="PS00632">
    <property type="entry name" value="RIBOSOMAL_S4"/>
    <property type="match status" value="1"/>
</dbReference>
<name>A0A2N5WZ73_9GAMM</name>
<dbReference type="FunFam" id="3.10.290.10:FF:000001">
    <property type="entry name" value="30S ribosomal protein S4"/>
    <property type="match status" value="1"/>
</dbReference>
<dbReference type="InterPro" id="IPR001912">
    <property type="entry name" value="Ribosomal_uS4_N"/>
</dbReference>
<dbReference type="GO" id="GO:0015935">
    <property type="term" value="C:small ribosomal subunit"/>
    <property type="evidence" value="ECO:0007669"/>
    <property type="project" value="InterPro"/>
</dbReference>
<dbReference type="SMART" id="SM00363">
    <property type="entry name" value="S4"/>
    <property type="match status" value="1"/>
</dbReference>
<dbReference type="InterPro" id="IPR018079">
    <property type="entry name" value="Ribosomal_uS4_CS"/>
</dbReference>
<gene>
    <name evidence="7" type="primary">rpsD</name>
    <name evidence="11" type="ORF">C0039_16695</name>
</gene>
<evidence type="ECO:0000259" key="9">
    <source>
        <dbReference type="SMART" id="SM00363"/>
    </source>
</evidence>